<dbReference type="PANTHER" id="PTHR43471:SF3">
    <property type="entry name" value="ABC TRANSPORTER PERMEASE PROTEIN NATB"/>
    <property type="match status" value="1"/>
</dbReference>
<dbReference type="Proteomes" id="UP000184536">
    <property type="component" value="Unassembled WGS sequence"/>
</dbReference>
<feature type="transmembrane region" description="Helical" evidence="5">
    <location>
        <begin position="190"/>
        <end position="215"/>
    </location>
</feature>
<keyword evidence="3 5" id="KW-1133">Transmembrane helix</keyword>
<feature type="domain" description="ABC-2 type transporter transmembrane" evidence="6">
    <location>
        <begin position="21"/>
        <end position="322"/>
    </location>
</feature>
<feature type="transmembrane region" description="Helical" evidence="5">
    <location>
        <begin position="253"/>
        <end position="272"/>
    </location>
</feature>
<evidence type="ECO:0000256" key="2">
    <source>
        <dbReference type="ARBA" id="ARBA00022692"/>
    </source>
</evidence>
<dbReference type="Pfam" id="PF12698">
    <property type="entry name" value="ABC2_membrane_3"/>
    <property type="match status" value="1"/>
</dbReference>
<dbReference type="InterPro" id="IPR013525">
    <property type="entry name" value="ABC2_TM"/>
</dbReference>
<dbReference type="GO" id="GO:0140359">
    <property type="term" value="F:ABC-type transporter activity"/>
    <property type="evidence" value="ECO:0007669"/>
    <property type="project" value="InterPro"/>
</dbReference>
<dbReference type="STRING" id="1121919.SAMN02745975_03252"/>
<dbReference type="RefSeq" id="WP_110942263.1">
    <property type="nucleotide sequence ID" value="NZ_FQZV01000054.1"/>
</dbReference>
<proteinExistence type="predicted"/>
<reference evidence="8" key="1">
    <citation type="submission" date="2016-11" db="EMBL/GenBank/DDBJ databases">
        <authorList>
            <person name="Varghese N."/>
            <person name="Submissions S."/>
        </authorList>
    </citation>
    <scope>NUCLEOTIDE SEQUENCE [LARGE SCALE GENOMIC DNA]</scope>
    <source>
        <strain evidence="8">DSM 17957</strain>
    </source>
</reference>
<evidence type="ECO:0000313" key="8">
    <source>
        <dbReference type="Proteomes" id="UP000184536"/>
    </source>
</evidence>
<dbReference type="PANTHER" id="PTHR43471">
    <property type="entry name" value="ABC TRANSPORTER PERMEASE"/>
    <property type="match status" value="1"/>
</dbReference>
<protein>
    <submittedName>
        <fullName evidence="7">ABC-2 type transport system permease protein</fullName>
    </submittedName>
</protein>
<dbReference type="OrthoDB" id="2162283at2"/>
<dbReference type="AlphaFoldDB" id="A0A1M6NBJ4"/>
<gene>
    <name evidence="7" type="ORF">SAMN02745975_03252</name>
</gene>
<feature type="transmembrane region" description="Helical" evidence="5">
    <location>
        <begin position="221"/>
        <end position="241"/>
    </location>
</feature>
<dbReference type="GO" id="GO:0016020">
    <property type="term" value="C:membrane"/>
    <property type="evidence" value="ECO:0007669"/>
    <property type="project" value="UniProtKB-SubCell"/>
</dbReference>
<organism evidence="7 8">
    <name type="scientific">Geosporobacter subterraneus DSM 17957</name>
    <dbReference type="NCBI Taxonomy" id="1121919"/>
    <lineage>
        <taxon>Bacteria</taxon>
        <taxon>Bacillati</taxon>
        <taxon>Bacillota</taxon>
        <taxon>Clostridia</taxon>
        <taxon>Peptostreptococcales</taxon>
        <taxon>Thermotaleaceae</taxon>
        <taxon>Geosporobacter</taxon>
    </lineage>
</organism>
<keyword evidence="8" id="KW-1185">Reference proteome</keyword>
<keyword evidence="2 5" id="KW-0812">Transmembrane</keyword>
<feature type="transmembrane region" description="Helical" evidence="5">
    <location>
        <begin position="20"/>
        <end position="39"/>
    </location>
</feature>
<evidence type="ECO:0000259" key="6">
    <source>
        <dbReference type="Pfam" id="PF12698"/>
    </source>
</evidence>
<feature type="transmembrane region" description="Helical" evidence="5">
    <location>
        <begin position="145"/>
        <end position="169"/>
    </location>
</feature>
<evidence type="ECO:0000313" key="7">
    <source>
        <dbReference type="EMBL" id="SHJ93049.1"/>
    </source>
</evidence>
<feature type="transmembrane region" description="Helical" evidence="5">
    <location>
        <begin position="302"/>
        <end position="323"/>
    </location>
</feature>
<evidence type="ECO:0000256" key="4">
    <source>
        <dbReference type="ARBA" id="ARBA00023136"/>
    </source>
</evidence>
<evidence type="ECO:0000256" key="1">
    <source>
        <dbReference type="ARBA" id="ARBA00004141"/>
    </source>
</evidence>
<dbReference type="EMBL" id="FQZV01000054">
    <property type="protein sequence ID" value="SHJ93049.1"/>
    <property type="molecule type" value="Genomic_DNA"/>
</dbReference>
<comment type="subcellular location">
    <subcellularLocation>
        <location evidence="1">Membrane</location>
        <topology evidence="1">Multi-pass membrane protein</topology>
    </subcellularLocation>
</comment>
<keyword evidence="4 5" id="KW-0472">Membrane</keyword>
<evidence type="ECO:0000256" key="3">
    <source>
        <dbReference type="ARBA" id="ARBA00022989"/>
    </source>
</evidence>
<accession>A0A1M6NBJ4</accession>
<sequence length="333" mass="37583">MRRIVSIFQRDLYSSLRDNLFLYMLLMPLLLAIGLRFFLPSAQSASLQYALNKSIGKEVITEFEKYGRVEIYNTDEEIIRRVNQIGDIAGITQNEAGEYQIILEGNEGHDTEAIPQKILRDITRENRFIVDYQFTDLGTVRAPTAVYGTIFLVLTVILAGGMVIGFNIIEEKENRTLKALSVSPVTRWEYVLGRSLIGILLPVFQVYLILLILGIWDVNLWMVLLTTLVSTSMALLVGFFIGGVSTNQLGGIANLKAVFLLLVLPVVGALMLPEEKHIFLYWAPTYWTFTAFKGIILKTIDWIRLSIQIGGLLTTVTIAFLLLKERMRKGLIS</sequence>
<name>A0A1M6NBJ4_9FIRM</name>
<evidence type="ECO:0000256" key="5">
    <source>
        <dbReference type="SAM" id="Phobius"/>
    </source>
</evidence>